<keyword evidence="9" id="KW-1185">Reference proteome</keyword>
<dbReference type="SUPFAM" id="SSF48452">
    <property type="entry name" value="TPR-like"/>
    <property type="match status" value="1"/>
</dbReference>
<dbReference type="InterPro" id="IPR025986">
    <property type="entry name" value="RPAP3-like_C"/>
</dbReference>
<comment type="similarity">
    <text evidence="3">Belongs to the RPAP3 family.</text>
</comment>
<keyword evidence="2 5" id="KW-0802">TPR repeat</keyword>
<feature type="compositionally biased region" description="Basic and acidic residues" evidence="6">
    <location>
        <begin position="104"/>
        <end position="113"/>
    </location>
</feature>
<name>A0AAE0XS19_9GAST</name>
<dbReference type="InterPro" id="IPR019734">
    <property type="entry name" value="TPR_rpt"/>
</dbReference>
<dbReference type="PROSITE" id="PS50005">
    <property type="entry name" value="TPR"/>
    <property type="match status" value="2"/>
</dbReference>
<accession>A0AAE0XS19</accession>
<evidence type="ECO:0000313" key="8">
    <source>
        <dbReference type="EMBL" id="KAK3706258.1"/>
    </source>
</evidence>
<proteinExistence type="inferred from homology"/>
<keyword evidence="1" id="KW-0677">Repeat</keyword>
<feature type="compositionally biased region" description="Basic and acidic residues" evidence="6">
    <location>
        <begin position="41"/>
        <end position="55"/>
    </location>
</feature>
<feature type="region of interest" description="Disordered" evidence="6">
    <location>
        <begin position="104"/>
        <end position="126"/>
    </location>
</feature>
<feature type="region of interest" description="Disordered" evidence="6">
    <location>
        <begin position="355"/>
        <end position="435"/>
    </location>
</feature>
<evidence type="ECO:0000256" key="3">
    <source>
        <dbReference type="ARBA" id="ARBA00038275"/>
    </source>
</evidence>
<evidence type="ECO:0000256" key="6">
    <source>
        <dbReference type="SAM" id="MobiDB-lite"/>
    </source>
</evidence>
<protein>
    <recommendedName>
        <fullName evidence="4">RNA polymerase II-associated protein 3</fullName>
    </recommendedName>
</protein>
<evidence type="ECO:0000256" key="1">
    <source>
        <dbReference type="ARBA" id="ARBA00022737"/>
    </source>
</evidence>
<dbReference type="Pfam" id="PF13877">
    <property type="entry name" value="RPAP3_C"/>
    <property type="match status" value="1"/>
</dbReference>
<dbReference type="GO" id="GO:0101031">
    <property type="term" value="C:protein folding chaperone complex"/>
    <property type="evidence" value="ECO:0007669"/>
    <property type="project" value="TreeGrafter"/>
</dbReference>
<feature type="compositionally biased region" description="Polar residues" evidence="6">
    <location>
        <begin position="364"/>
        <end position="389"/>
    </location>
</feature>
<feature type="region of interest" description="Disordered" evidence="6">
    <location>
        <begin position="41"/>
        <end position="84"/>
    </location>
</feature>
<evidence type="ECO:0000256" key="2">
    <source>
        <dbReference type="ARBA" id="ARBA00022803"/>
    </source>
</evidence>
<dbReference type="InterPro" id="IPR011990">
    <property type="entry name" value="TPR-like_helical_dom_sf"/>
</dbReference>
<organism evidence="8 9">
    <name type="scientific">Elysia crispata</name>
    <name type="common">lettuce slug</name>
    <dbReference type="NCBI Taxonomy" id="231223"/>
    <lineage>
        <taxon>Eukaryota</taxon>
        <taxon>Metazoa</taxon>
        <taxon>Spiralia</taxon>
        <taxon>Lophotrochozoa</taxon>
        <taxon>Mollusca</taxon>
        <taxon>Gastropoda</taxon>
        <taxon>Heterobranchia</taxon>
        <taxon>Euthyneura</taxon>
        <taxon>Panpulmonata</taxon>
        <taxon>Sacoglossa</taxon>
        <taxon>Placobranchoidea</taxon>
        <taxon>Plakobranchidae</taxon>
        <taxon>Elysia</taxon>
    </lineage>
</organism>
<evidence type="ECO:0000256" key="5">
    <source>
        <dbReference type="PROSITE-ProRule" id="PRU00339"/>
    </source>
</evidence>
<feature type="domain" description="RNA-polymerase II-associated protein 3-like C-terminal" evidence="7">
    <location>
        <begin position="441"/>
        <end position="529"/>
    </location>
</feature>
<gene>
    <name evidence="8" type="ORF">RRG08_056475</name>
</gene>
<dbReference type="SMART" id="SM00028">
    <property type="entry name" value="TPR"/>
    <property type="match status" value="3"/>
</dbReference>
<dbReference type="AlphaFoldDB" id="A0AAE0XS19"/>
<evidence type="ECO:0000256" key="4">
    <source>
        <dbReference type="ARBA" id="ARBA00040133"/>
    </source>
</evidence>
<comment type="caution">
    <text evidence="8">The sequence shown here is derived from an EMBL/GenBank/DDBJ whole genome shotgun (WGS) entry which is preliminary data.</text>
</comment>
<feature type="repeat" description="TPR" evidence="5">
    <location>
        <begin position="134"/>
        <end position="167"/>
    </location>
</feature>
<feature type="compositionally biased region" description="Polar residues" evidence="6">
    <location>
        <begin position="417"/>
        <end position="428"/>
    </location>
</feature>
<evidence type="ECO:0000259" key="7">
    <source>
        <dbReference type="Pfam" id="PF13877"/>
    </source>
</evidence>
<dbReference type="PANTHER" id="PTHR46423:SF1">
    <property type="entry name" value="RNA POLYMERASE II-ASSOCIATED PROTEIN 3"/>
    <property type="match status" value="1"/>
</dbReference>
<feature type="compositionally biased region" description="Basic and acidic residues" evidence="6">
    <location>
        <begin position="405"/>
        <end position="415"/>
    </location>
</feature>
<dbReference type="Proteomes" id="UP001283361">
    <property type="component" value="Unassembled WGS sequence"/>
</dbReference>
<dbReference type="Gene3D" id="1.25.40.10">
    <property type="entry name" value="Tetratricopeptide repeat domain"/>
    <property type="match status" value="1"/>
</dbReference>
<reference evidence="8" key="1">
    <citation type="journal article" date="2023" name="G3 (Bethesda)">
        <title>A reference genome for the long-term kleptoplast-retaining sea slug Elysia crispata morphotype clarki.</title>
        <authorList>
            <person name="Eastman K.E."/>
            <person name="Pendleton A.L."/>
            <person name="Shaikh M.A."/>
            <person name="Suttiyut T."/>
            <person name="Ogas R."/>
            <person name="Tomko P."/>
            <person name="Gavelis G."/>
            <person name="Widhalm J.R."/>
            <person name="Wisecaver J.H."/>
        </authorList>
    </citation>
    <scope>NUCLEOTIDE SEQUENCE</scope>
    <source>
        <strain evidence="8">ECLA1</strain>
    </source>
</reference>
<sequence length="559" mass="63546">MSVPSHEEKMLNLQHQMRQNQSELQSYLAGLDDWEAEIKEKERKLKSSETTKKGDLPPVRNTIEKKKMKKKKKERMVDPKKPKPISGYDFRAWDKFDVDKALEEVDGSEKKTETSSSEYETDEEWEMERKKHLADTEKEKGNKFLKNGDFERAVEAYTKGMEFDATNSILPANRALALIKQQKFGAAELDCTTSIVLDPLYVKAYLRRATARAGIGRTQDAMSDYQRVLDLEPANKQAKTELERLEKDLSREKEGPVQSSFTEGQRGVVKPVYKPPGDRSKVPMKRIEIEEIGVETVSRPQRSSAVQSEVVQKITAKEEQTFASLFTVNQSQSSTTGQTSGEKDELTKLQLNTLNSSKDHNVHKSNGLSEIPQSKTNTNPSKVSLSTTAPHADLLEQSEAPKTSSAEKRVSKEIKSQPANPVSLSSRTTDSEHDSHCLPVPQSSFQFQSDFKLLKNKPDQFFLYFQAISPQQYPKLFGQCLDADILNAILRSLNMHQTRSQIDLFEVLHNLTLVKRFTMTAMFLSRKDKKAVEDLLNYISEEGQHTTQEVEGLRQKYQL</sequence>
<dbReference type="InterPro" id="IPR051966">
    <property type="entry name" value="RPAP3"/>
</dbReference>
<feature type="repeat" description="TPR" evidence="5">
    <location>
        <begin position="202"/>
        <end position="235"/>
    </location>
</feature>
<dbReference type="EMBL" id="JAWDGP010007748">
    <property type="protein sequence ID" value="KAK3706258.1"/>
    <property type="molecule type" value="Genomic_DNA"/>
</dbReference>
<evidence type="ECO:0000313" key="9">
    <source>
        <dbReference type="Proteomes" id="UP001283361"/>
    </source>
</evidence>
<dbReference type="PANTHER" id="PTHR46423">
    <property type="entry name" value="RNA POLYMERASE II-ASSOCIATED PROTEIN 3"/>
    <property type="match status" value="1"/>
</dbReference>